<feature type="compositionally biased region" description="Polar residues" evidence="1">
    <location>
        <begin position="43"/>
        <end position="52"/>
    </location>
</feature>
<keyword evidence="3" id="KW-1185">Reference proteome</keyword>
<dbReference type="EMBL" id="KN833725">
    <property type="protein sequence ID" value="KIK23540.1"/>
    <property type="molecule type" value="Genomic_DNA"/>
</dbReference>
<dbReference type="HOGENOM" id="CLU_042182_1_0_1"/>
<reference evidence="2 3" key="1">
    <citation type="submission" date="2014-04" db="EMBL/GenBank/DDBJ databases">
        <authorList>
            <consortium name="DOE Joint Genome Institute"/>
            <person name="Kuo A."/>
            <person name="Kohler A."/>
            <person name="Costa M.D."/>
            <person name="Nagy L.G."/>
            <person name="Floudas D."/>
            <person name="Copeland A."/>
            <person name="Barry K.W."/>
            <person name="Cichocki N."/>
            <person name="Veneault-Fourrey C."/>
            <person name="LaButti K."/>
            <person name="Lindquist E.A."/>
            <person name="Lipzen A."/>
            <person name="Lundell T."/>
            <person name="Morin E."/>
            <person name="Murat C."/>
            <person name="Sun H."/>
            <person name="Tunlid A."/>
            <person name="Henrissat B."/>
            <person name="Grigoriev I.V."/>
            <person name="Hibbett D.S."/>
            <person name="Martin F."/>
            <person name="Nordberg H.P."/>
            <person name="Cantor M.N."/>
            <person name="Hua S.X."/>
        </authorList>
    </citation>
    <scope>NUCLEOTIDE SEQUENCE [LARGE SCALE GENOMIC DNA]</scope>
    <source>
        <strain evidence="2 3">441</strain>
    </source>
</reference>
<feature type="region of interest" description="Disordered" evidence="1">
    <location>
        <begin position="357"/>
        <end position="398"/>
    </location>
</feature>
<dbReference type="OrthoDB" id="2100128at2759"/>
<dbReference type="STRING" id="765257.A0A0C9YFC5"/>
<evidence type="ECO:0000256" key="1">
    <source>
        <dbReference type="SAM" id="MobiDB-lite"/>
    </source>
</evidence>
<feature type="region of interest" description="Disordered" evidence="1">
    <location>
        <begin position="1"/>
        <end position="52"/>
    </location>
</feature>
<accession>A0A0C9YFC5</accession>
<dbReference type="AlphaFoldDB" id="A0A0C9YFC5"/>
<feature type="compositionally biased region" description="Polar residues" evidence="1">
    <location>
        <begin position="363"/>
        <end position="382"/>
    </location>
</feature>
<organism evidence="2 3">
    <name type="scientific">Pisolithus microcarpus 441</name>
    <dbReference type="NCBI Taxonomy" id="765257"/>
    <lineage>
        <taxon>Eukaryota</taxon>
        <taxon>Fungi</taxon>
        <taxon>Dikarya</taxon>
        <taxon>Basidiomycota</taxon>
        <taxon>Agaricomycotina</taxon>
        <taxon>Agaricomycetes</taxon>
        <taxon>Agaricomycetidae</taxon>
        <taxon>Boletales</taxon>
        <taxon>Sclerodermatineae</taxon>
        <taxon>Pisolithaceae</taxon>
        <taxon>Pisolithus</taxon>
    </lineage>
</organism>
<name>A0A0C9YFC5_9AGAM</name>
<sequence length="501" mass="56659">MQARRGQRANGHALVPAHSDAKNARNPPPRGRARGREGRWQPPRTNLTASRQVNQLEYIPSVSRSSGIDKDGDSLKDFRMQEAYWEFIDGKLTAVWEEYLNQPVCQNESAKRKRVENQTNVLILFRTSFCTRALRGMLFVNFAKGSYPRAAATNSHCKVRPIDEYHSTHPLFPSRTTSELDISHLIAVYETSLYLSIMFESSVGMLDTTSILSRLVPGMYTAVLQPTQPPQLSSSLPSASPALSSTSTWISPTSSSLLSSPSRPWSPSRPSASLTAILMLLHTLILTHPSQRAYFDTLQSIPERILDRKSEMYGWIRAVARSLGRCDFVEFEKLTRGSDIFEFVTSVGDVKGVDSDLDPKSRLANSKPDSNLNSHSTSVSNSRLHKTVPSEHVLRSQRKPDLPKTALRVLLSRLRAKARDRAWVIFRSAYREMSEEDKLRRWLERYLALESVESASLEKMEECVLGMGKIALDDWMRERERDGHIRRKEGAAGKWVVCKVR</sequence>
<reference evidence="3" key="2">
    <citation type="submission" date="2015-01" db="EMBL/GenBank/DDBJ databases">
        <title>Evolutionary Origins and Diversification of the Mycorrhizal Mutualists.</title>
        <authorList>
            <consortium name="DOE Joint Genome Institute"/>
            <consortium name="Mycorrhizal Genomics Consortium"/>
            <person name="Kohler A."/>
            <person name="Kuo A."/>
            <person name="Nagy L.G."/>
            <person name="Floudas D."/>
            <person name="Copeland A."/>
            <person name="Barry K.W."/>
            <person name="Cichocki N."/>
            <person name="Veneault-Fourrey C."/>
            <person name="LaButti K."/>
            <person name="Lindquist E.A."/>
            <person name="Lipzen A."/>
            <person name="Lundell T."/>
            <person name="Morin E."/>
            <person name="Murat C."/>
            <person name="Riley R."/>
            <person name="Ohm R."/>
            <person name="Sun H."/>
            <person name="Tunlid A."/>
            <person name="Henrissat B."/>
            <person name="Grigoriev I.V."/>
            <person name="Hibbett D.S."/>
            <person name="Martin F."/>
        </authorList>
    </citation>
    <scope>NUCLEOTIDE SEQUENCE [LARGE SCALE GENOMIC DNA]</scope>
    <source>
        <strain evidence="3">441</strain>
    </source>
</reference>
<protein>
    <submittedName>
        <fullName evidence="2">Uncharacterized protein</fullName>
    </submittedName>
</protein>
<evidence type="ECO:0000313" key="2">
    <source>
        <dbReference type="EMBL" id="KIK23540.1"/>
    </source>
</evidence>
<feature type="compositionally biased region" description="Basic and acidic residues" evidence="1">
    <location>
        <begin position="388"/>
        <end position="398"/>
    </location>
</feature>
<dbReference type="Proteomes" id="UP000054018">
    <property type="component" value="Unassembled WGS sequence"/>
</dbReference>
<evidence type="ECO:0000313" key="3">
    <source>
        <dbReference type="Proteomes" id="UP000054018"/>
    </source>
</evidence>
<gene>
    <name evidence="2" type="ORF">PISMIDRAFT_10855</name>
</gene>
<proteinExistence type="predicted"/>